<feature type="transmembrane region" description="Helical" evidence="1">
    <location>
        <begin position="6"/>
        <end position="25"/>
    </location>
</feature>
<dbReference type="AlphaFoldDB" id="A0A8B8KQA5"/>
<gene>
    <name evidence="3" type="primary">LOC113857263</name>
</gene>
<accession>A0A8B8KQA5</accession>
<dbReference type="OrthoDB" id="695890at2759"/>
<keyword evidence="1" id="KW-1133">Transmembrane helix</keyword>
<dbReference type="PANTHER" id="PTHR33564:SF15">
    <property type="entry name" value="PROTEIN, PUTATIVE-RELATED"/>
    <property type="match status" value="1"/>
</dbReference>
<dbReference type="Proteomes" id="UP000694853">
    <property type="component" value="Unplaced"/>
</dbReference>
<keyword evidence="1" id="KW-0472">Membrane</keyword>
<evidence type="ECO:0000313" key="3">
    <source>
        <dbReference type="RefSeq" id="XP_027344864.1"/>
    </source>
</evidence>
<dbReference type="RefSeq" id="XP_027344864.1">
    <property type="nucleotide sequence ID" value="XM_027489063.1"/>
</dbReference>
<evidence type="ECO:0000313" key="2">
    <source>
        <dbReference type="Proteomes" id="UP000694853"/>
    </source>
</evidence>
<dbReference type="GeneID" id="113857263"/>
<evidence type="ECO:0000256" key="1">
    <source>
        <dbReference type="SAM" id="Phobius"/>
    </source>
</evidence>
<name>A0A8B8KQA5_ABRPR</name>
<dbReference type="KEGG" id="aprc:113857263"/>
<organism evidence="2 3">
    <name type="scientific">Abrus precatorius</name>
    <name type="common">Indian licorice</name>
    <name type="synonym">Glycine abrus</name>
    <dbReference type="NCBI Taxonomy" id="3816"/>
    <lineage>
        <taxon>Eukaryota</taxon>
        <taxon>Viridiplantae</taxon>
        <taxon>Streptophyta</taxon>
        <taxon>Embryophyta</taxon>
        <taxon>Tracheophyta</taxon>
        <taxon>Spermatophyta</taxon>
        <taxon>Magnoliopsida</taxon>
        <taxon>eudicotyledons</taxon>
        <taxon>Gunneridae</taxon>
        <taxon>Pentapetalae</taxon>
        <taxon>rosids</taxon>
        <taxon>fabids</taxon>
        <taxon>Fabales</taxon>
        <taxon>Fabaceae</taxon>
        <taxon>Papilionoideae</taxon>
        <taxon>50 kb inversion clade</taxon>
        <taxon>NPAAA clade</taxon>
        <taxon>indigoferoid/millettioid clade</taxon>
        <taxon>Abreae</taxon>
        <taxon>Abrus</taxon>
    </lineage>
</organism>
<dbReference type="PANTHER" id="PTHR33564">
    <property type="entry name" value="TRANSMEMBRANE PROTEIN"/>
    <property type="match status" value="1"/>
</dbReference>
<proteinExistence type="predicted"/>
<reference evidence="2" key="1">
    <citation type="journal article" date="2019" name="Toxins">
        <title>Detection of Abrin-Like and Prepropulchellin-Like Toxin Genes and Transcripts Using Whole Genome Sequencing and Full-Length Transcript Sequencing of Abrus precatorius.</title>
        <authorList>
            <person name="Hovde B.T."/>
            <person name="Daligault H.E."/>
            <person name="Hanschen E.R."/>
            <person name="Kunde Y.A."/>
            <person name="Johnson M.B."/>
            <person name="Starkenburg S.R."/>
            <person name="Johnson S.L."/>
        </authorList>
    </citation>
    <scope>NUCLEOTIDE SEQUENCE [LARGE SCALE GENOMIC DNA]</scope>
</reference>
<sequence>MASISHGFVLTTAMVLSTTVLYLAFSRHKTSPLFQILGDSKSPHSENQILRSCLYSEEKKKKRKKKKKKKVKFAENVMVKEVFREEQGKQNRVSSSICGNETSEIHEMPANRVALYNGILRDRVHRMACCH</sequence>
<protein>
    <submittedName>
        <fullName evidence="3">Uncharacterized protein LOC113857263</fullName>
    </submittedName>
</protein>
<keyword evidence="2" id="KW-1185">Reference proteome</keyword>
<keyword evidence="1" id="KW-0812">Transmembrane</keyword>
<reference evidence="3" key="2">
    <citation type="submission" date="2025-08" db="UniProtKB">
        <authorList>
            <consortium name="RefSeq"/>
        </authorList>
    </citation>
    <scope>IDENTIFICATION</scope>
    <source>
        <tissue evidence="3">Young leaves</tissue>
    </source>
</reference>